<name>A0A421FUZ6_9STRA</name>
<evidence type="ECO:0000313" key="1">
    <source>
        <dbReference type="EMBL" id="RLN52161.1"/>
    </source>
</evidence>
<organism evidence="1 2">
    <name type="scientific">Phytophthora kernoviae</name>
    <dbReference type="NCBI Taxonomy" id="325452"/>
    <lineage>
        <taxon>Eukaryota</taxon>
        <taxon>Sar</taxon>
        <taxon>Stramenopiles</taxon>
        <taxon>Oomycota</taxon>
        <taxon>Peronosporomycetes</taxon>
        <taxon>Peronosporales</taxon>
        <taxon>Peronosporaceae</taxon>
        <taxon>Phytophthora</taxon>
    </lineage>
</organism>
<dbReference type="Proteomes" id="UP000284657">
    <property type="component" value="Unassembled WGS sequence"/>
</dbReference>
<accession>A0A421FUZ6</accession>
<reference evidence="1 2" key="1">
    <citation type="submission" date="2018-07" db="EMBL/GenBank/DDBJ databases">
        <title>Genome sequencing of oomycete isolates from Chile give support for New Zealand origin for Phytophthora kernoviae and make available the first Nothophytophthora sp. genome.</title>
        <authorList>
            <person name="Studholme D.J."/>
            <person name="Sanfuentes E."/>
            <person name="Panda P."/>
            <person name="Hill R."/>
            <person name="Sambles C."/>
            <person name="Grant M."/>
            <person name="Williams N.M."/>
            <person name="Mcdougal R.L."/>
        </authorList>
    </citation>
    <scope>NUCLEOTIDE SEQUENCE [LARGE SCALE GENOMIC DNA]</scope>
    <source>
        <strain evidence="1">Chile7</strain>
    </source>
</reference>
<gene>
    <name evidence="1" type="ORF">BBJ29_010054</name>
</gene>
<comment type="caution">
    <text evidence="1">The sequence shown here is derived from an EMBL/GenBank/DDBJ whole genome shotgun (WGS) entry which is preliminary data.</text>
</comment>
<protein>
    <submittedName>
        <fullName evidence="1">Uncharacterized protein</fullName>
    </submittedName>
</protein>
<dbReference type="AlphaFoldDB" id="A0A421FUZ6"/>
<dbReference type="EMBL" id="MBAD02001739">
    <property type="protein sequence ID" value="RLN52161.1"/>
    <property type="molecule type" value="Genomic_DNA"/>
</dbReference>
<sequence length="279" mass="31969">MTGKTSLATLVSLALVNRHKEEKNKAAIFNLSALAVADNQTFENGFEQECKVSWENARVTLPAQGYKVYMVLDETQVIYKEGTSSPRHKSTVFWKLVKYVLNNAAYSMRILMFAAYGSDIKYTRLTTPIQFVERMVFGIKELNFSHDEVQEYVSKWFEGIAFLESSSTTKAFCANLEELTVEECLRKGILVQTEQRYLFSSPVIWRFFVKMRVGNIVRARYVPKTLPEMIARVMQAIDFSSIRRTLGRSLSSDIPLERIKYADSHLPRIAPSDPIIYAN</sequence>
<evidence type="ECO:0000313" key="2">
    <source>
        <dbReference type="Proteomes" id="UP000284657"/>
    </source>
</evidence>
<proteinExistence type="predicted"/>